<name>A0A9D5CFH7_9LILI</name>
<dbReference type="AlphaFoldDB" id="A0A9D5CFH7"/>
<evidence type="ECO:0000256" key="1">
    <source>
        <dbReference type="SAM" id="MobiDB-lite"/>
    </source>
</evidence>
<sequence length="109" mass="12137">MSTNSNYSPSSSPPTPPSPLPLSVGPGNQKYPFSPSPSLSPPFSRASQRSSPEISPLLHEQHMQSQESSSFCLDTLIDDSRPSEKWWQFTNCLRWLILTFCCRCCSSLL</sequence>
<evidence type="ECO:0000313" key="3">
    <source>
        <dbReference type="Proteomes" id="UP001085076"/>
    </source>
</evidence>
<evidence type="ECO:0000313" key="2">
    <source>
        <dbReference type="EMBL" id="KAJ0972281.1"/>
    </source>
</evidence>
<organism evidence="2 3">
    <name type="scientific">Dioscorea zingiberensis</name>
    <dbReference type="NCBI Taxonomy" id="325984"/>
    <lineage>
        <taxon>Eukaryota</taxon>
        <taxon>Viridiplantae</taxon>
        <taxon>Streptophyta</taxon>
        <taxon>Embryophyta</taxon>
        <taxon>Tracheophyta</taxon>
        <taxon>Spermatophyta</taxon>
        <taxon>Magnoliopsida</taxon>
        <taxon>Liliopsida</taxon>
        <taxon>Dioscoreales</taxon>
        <taxon>Dioscoreaceae</taxon>
        <taxon>Dioscorea</taxon>
    </lineage>
</organism>
<gene>
    <name evidence="2" type="ORF">J5N97_020240</name>
</gene>
<feature type="compositionally biased region" description="Pro residues" evidence="1">
    <location>
        <begin position="11"/>
        <end position="20"/>
    </location>
</feature>
<proteinExistence type="predicted"/>
<dbReference type="OrthoDB" id="10530823at2759"/>
<dbReference type="EMBL" id="JAGGNH010000005">
    <property type="protein sequence ID" value="KAJ0972281.1"/>
    <property type="molecule type" value="Genomic_DNA"/>
</dbReference>
<protein>
    <submittedName>
        <fullName evidence="2">Uncharacterized protein</fullName>
    </submittedName>
</protein>
<accession>A0A9D5CFH7</accession>
<reference evidence="2" key="1">
    <citation type="submission" date="2021-03" db="EMBL/GenBank/DDBJ databases">
        <authorList>
            <person name="Li Z."/>
            <person name="Yang C."/>
        </authorList>
    </citation>
    <scope>NUCLEOTIDE SEQUENCE</scope>
    <source>
        <strain evidence="2">Dzin_1.0</strain>
        <tissue evidence="2">Leaf</tissue>
    </source>
</reference>
<feature type="region of interest" description="Disordered" evidence="1">
    <location>
        <begin position="1"/>
        <end position="55"/>
    </location>
</feature>
<comment type="caution">
    <text evidence="2">The sequence shown here is derived from an EMBL/GenBank/DDBJ whole genome shotgun (WGS) entry which is preliminary data.</text>
</comment>
<keyword evidence="3" id="KW-1185">Reference proteome</keyword>
<feature type="compositionally biased region" description="Low complexity" evidence="1">
    <location>
        <begin position="1"/>
        <end position="10"/>
    </location>
</feature>
<reference evidence="2" key="2">
    <citation type="journal article" date="2022" name="Hortic Res">
        <title>The genome of Dioscorea zingiberensis sheds light on the biosynthesis, origin and evolution of the medicinally important diosgenin saponins.</title>
        <authorList>
            <person name="Li Y."/>
            <person name="Tan C."/>
            <person name="Li Z."/>
            <person name="Guo J."/>
            <person name="Li S."/>
            <person name="Chen X."/>
            <person name="Wang C."/>
            <person name="Dai X."/>
            <person name="Yang H."/>
            <person name="Song W."/>
            <person name="Hou L."/>
            <person name="Xu J."/>
            <person name="Tong Z."/>
            <person name="Xu A."/>
            <person name="Yuan X."/>
            <person name="Wang W."/>
            <person name="Yang Q."/>
            <person name="Chen L."/>
            <person name="Sun Z."/>
            <person name="Wang K."/>
            <person name="Pan B."/>
            <person name="Chen J."/>
            <person name="Bao Y."/>
            <person name="Liu F."/>
            <person name="Qi X."/>
            <person name="Gang D.R."/>
            <person name="Wen J."/>
            <person name="Li J."/>
        </authorList>
    </citation>
    <scope>NUCLEOTIDE SEQUENCE</scope>
    <source>
        <strain evidence="2">Dzin_1.0</strain>
    </source>
</reference>
<dbReference type="Proteomes" id="UP001085076">
    <property type="component" value="Miscellaneous, Linkage group lg05"/>
</dbReference>